<dbReference type="EMBL" id="MU001634">
    <property type="protein sequence ID" value="KAF2484500.1"/>
    <property type="molecule type" value="Genomic_DNA"/>
</dbReference>
<keyword evidence="3" id="KW-1185">Reference proteome</keyword>
<name>A0A6A6PWK6_9PEZI</name>
<feature type="region of interest" description="Disordered" evidence="1">
    <location>
        <begin position="58"/>
        <end position="128"/>
    </location>
</feature>
<dbReference type="RefSeq" id="XP_033591069.1">
    <property type="nucleotide sequence ID" value="XM_033736994.1"/>
</dbReference>
<dbReference type="AlphaFoldDB" id="A0A6A6PWK6"/>
<evidence type="ECO:0000256" key="1">
    <source>
        <dbReference type="SAM" id="MobiDB-lite"/>
    </source>
</evidence>
<feature type="compositionally biased region" description="Basic and acidic residues" evidence="1">
    <location>
        <begin position="92"/>
        <end position="103"/>
    </location>
</feature>
<organism evidence="2 3">
    <name type="scientific">Neohortaea acidophila</name>
    <dbReference type="NCBI Taxonomy" id="245834"/>
    <lineage>
        <taxon>Eukaryota</taxon>
        <taxon>Fungi</taxon>
        <taxon>Dikarya</taxon>
        <taxon>Ascomycota</taxon>
        <taxon>Pezizomycotina</taxon>
        <taxon>Dothideomycetes</taxon>
        <taxon>Dothideomycetidae</taxon>
        <taxon>Mycosphaerellales</taxon>
        <taxon>Teratosphaeriaceae</taxon>
        <taxon>Neohortaea</taxon>
    </lineage>
</organism>
<sequence length="128" mass="13839">MAGGTWTDTADRQLLLTIIHLAAPKLPEWNQVAVSMGEGFTAEAVRQHFQKLRKEAKAALGDVTTLSPAKAPKGTPRKAGKNPTPKKSGGKRKAEEAELNGHDEADDEESPSKQAAMKKARHEIDETD</sequence>
<evidence type="ECO:0008006" key="4">
    <source>
        <dbReference type="Google" id="ProtNLM"/>
    </source>
</evidence>
<reference evidence="2" key="1">
    <citation type="journal article" date="2020" name="Stud. Mycol.">
        <title>101 Dothideomycetes genomes: a test case for predicting lifestyles and emergence of pathogens.</title>
        <authorList>
            <person name="Haridas S."/>
            <person name="Albert R."/>
            <person name="Binder M."/>
            <person name="Bloem J."/>
            <person name="Labutti K."/>
            <person name="Salamov A."/>
            <person name="Andreopoulos B."/>
            <person name="Baker S."/>
            <person name="Barry K."/>
            <person name="Bills G."/>
            <person name="Bluhm B."/>
            <person name="Cannon C."/>
            <person name="Castanera R."/>
            <person name="Culley D."/>
            <person name="Daum C."/>
            <person name="Ezra D."/>
            <person name="Gonzalez J."/>
            <person name="Henrissat B."/>
            <person name="Kuo A."/>
            <person name="Liang C."/>
            <person name="Lipzen A."/>
            <person name="Lutzoni F."/>
            <person name="Magnuson J."/>
            <person name="Mondo S."/>
            <person name="Nolan M."/>
            <person name="Ohm R."/>
            <person name="Pangilinan J."/>
            <person name="Park H.-J."/>
            <person name="Ramirez L."/>
            <person name="Alfaro M."/>
            <person name="Sun H."/>
            <person name="Tritt A."/>
            <person name="Yoshinaga Y."/>
            <person name="Zwiers L.-H."/>
            <person name="Turgeon B."/>
            <person name="Goodwin S."/>
            <person name="Spatafora J."/>
            <person name="Crous P."/>
            <person name="Grigoriev I."/>
        </authorList>
    </citation>
    <scope>NUCLEOTIDE SEQUENCE</scope>
    <source>
        <strain evidence="2">CBS 113389</strain>
    </source>
</reference>
<evidence type="ECO:0000313" key="3">
    <source>
        <dbReference type="Proteomes" id="UP000799767"/>
    </source>
</evidence>
<dbReference type="Proteomes" id="UP000799767">
    <property type="component" value="Unassembled WGS sequence"/>
</dbReference>
<proteinExistence type="predicted"/>
<protein>
    <recommendedName>
        <fullName evidence="4">Myb-like domain-containing protein</fullName>
    </recommendedName>
</protein>
<accession>A0A6A6PWK6</accession>
<gene>
    <name evidence="2" type="ORF">BDY17DRAFT_323346</name>
</gene>
<dbReference type="GeneID" id="54477996"/>
<dbReference type="OrthoDB" id="4525115at2759"/>
<evidence type="ECO:0000313" key="2">
    <source>
        <dbReference type="EMBL" id="KAF2484500.1"/>
    </source>
</evidence>